<feature type="domain" description="Transcriptional coactivator p15 (PC4) C-terminal" evidence="8">
    <location>
        <begin position="43"/>
        <end position="96"/>
    </location>
</feature>
<evidence type="ECO:0000256" key="1">
    <source>
        <dbReference type="ARBA" id="ARBA00004123"/>
    </source>
</evidence>
<proteinExistence type="inferred from homology"/>
<evidence type="ECO:0000259" key="8">
    <source>
        <dbReference type="Pfam" id="PF02229"/>
    </source>
</evidence>
<evidence type="ECO:0000256" key="3">
    <source>
        <dbReference type="ARBA" id="ARBA00023015"/>
    </source>
</evidence>
<dbReference type="GO" id="GO:0003713">
    <property type="term" value="F:transcription coactivator activity"/>
    <property type="evidence" value="ECO:0007669"/>
    <property type="project" value="InterPro"/>
</dbReference>
<evidence type="ECO:0000313" key="9">
    <source>
        <dbReference type="EMBL" id="SSX32806.1"/>
    </source>
</evidence>
<organism evidence="9">
    <name type="scientific">Culicoides sonorensis</name>
    <name type="common">Biting midge</name>
    <dbReference type="NCBI Taxonomy" id="179676"/>
    <lineage>
        <taxon>Eukaryota</taxon>
        <taxon>Metazoa</taxon>
        <taxon>Ecdysozoa</taxon>
        <taxon>Arthropoda</taxon>
        <taxon>Hexapoda</taxon>
        <taxon>Insecta</taxon>
        <taxon>Pterygota</taxon>
        <taxon>Neoptera</taxon>
        <taxon>Endopterygota</taxon>
        <taxon>Diptera</taxon>
        <taxon>Nematocera</taxon>
        <taxon>Chironomoidea</taxon>
        <taxon>Ceratopogonidae</taxon>
        <taxon>Ceratopogoninae</taxon>
        <taxon>Culicoides</taxon>
        <taxon>Monoculicoides</taxon>
    </lineage>
</organism>
<dbReference type="InterPro" id="IPR009044">
    <property type="entry name" value="ssDNA-bd_transcriptional_reg"/>
</dbReference>
<evidence type="ECO:0000256" key="6">
    <source>
        <dbReference type="ARBA" id="ARBA00023242"/>
    </source>
</evidence>
<keyword evidence="3" id="KW-0805">Transcription regulation</keyword>
<evidence type="ECO:0000256" key="5">
    <source>
        <dbReference type="ARBA" id="ARBA00023163"/>
    </source>
</evidence>
<protein>
    <submittedName>
        <fullName evidence="9">CSON005440 protein</fullName>
    </submittedName>
</protein>
<dbReference type="InterPro" id="IPR045125">
    <property type="entry name" value="Sub1/Tcp4-like"/>
</dbReference>
<dbReference type="PANTHER" id="PTHR13215">
    <property type="entry name" value="RNA POLYMERASE II TRANSCRIPTIONAL COACTIVATOR"/>
    <property type="match status" value="1"/>
</dbReference>
<dbReference type="Pfam" id="PF02229">
    <property type="entry name" value="PC4"/>
    <property type="match status" value="1"/>
</dbReference>
<dbReference type="GO" id="GO:0005634">
    <property type="term" value="C:nucleus"/>
    <property type="evidence" value="ECO:0007669"/>
    <property type="project" value="UniProtKB-SubCell"/>
</dbReference>
<dbReference type="VEuPathDB" id="VectorBase:CSON005440"/>
<dbReference type="EMBL" id="UFQT01002157">
    <property type="protein sequence ID" value="SSX32806.1"/>
    <property type="molecule type" value="Genomic_DNA"/>
</dbReference>
<dbReference type="SUPFAM" id="SSF54447">
    <property type="entry name" value="ssDNA-binding transcriptional regulator domain"/>
    <property type="match status" value="1"/>
</dbReference>
<gene>
    <name evidence="9" type="primary">CSON005440</name>
</gene>
<sequence>MPKNKKQESSDSDSGPEDRGPAKKQKTTGGSSNAGSGDPDVLCDLGRNRQVRLSEFKGRRYLDIREFYMDKSSSQMKPGKKGITLMLDEFNKLVENADAIRKAFSKG</sequence>
<keyword evidence="5" id="KW-0804">Transcription</keyword>
<feature type="region of interest" description="Disordered" evidence="7">
    <location>
        <begin position="1"/>
        <end position="46"/>
    </location>
</feature>
<comment type="similarity">
    <text evidence="2">Belongs to the transcriptional coactivator PC4 family.</text>
</comment>
<dbReference type="Gene3D" id="2.30.31.10">
    <property type="entry name" value="Transcriptional Coactivator Pc4, Chain A"/>
    <property type="match status" value="1"/>
</dbReference>
<dbReference type="InterPro" id="IPR003173">
    <property type="entry name" value="PC4_C"/>
</dbReference>
<name>A0A336MRG6_CULSO</name>
<dbReference type="GO" id="GO:0060261">
    <property type="term" value="P:positive regulation of transcription initiation by RNA polymerase II"/>
    <property type="evidence" value="ECO:0007669"/>
    <property type="project" value="InterPro"/>
</dbReference>
<reference evidence="9" key="1">
    <citation type="submission" date="2018-07" db="EMBL/GenBank/DDBJ databases">
        <authorList>
            <person name="Quirk P.G."/>
            <person name="Krulwich T.A."/>
        </authorList>
    </citation>
    <scope>NUCLEOTIDE SEQUENCE</scope>
</reference>
<evidence type="ECO:0000256" key="4">
    <source>
        <dbReference type="ARBA" id="ARBA00023125"/>
    </source>
</evidence>
<evidence type="ECO:0000256" key="7">
    <source>
        <dbReference type="SAM" id="MobiDB-lite"/>
    </source>
</evidence>
<dbReference type="OMA" id="TMDQWNV"/>
<keyword evidence="6" id="KW-0539">Nucleus</keyword>
<dbReference type="GO" id="GO:0003677">
    <property type="term" value="F:DNA binding"/>
    <property type="evidence" value="ECO:0007669"/>
    <property type="project" value="UniProtKB-KW"/>
</dbReference>
<comment type="subcellular location">
    <subcellularLocation>
        <location evidence="1">Nucleus</location>
    </subcellularLocation>
</comment>
<accession>A0A336MRG6</accession>
<dbReference type="AlphaFoldDB" id="A0A336MRG6"/>
<evidence type="ECO:0000256" key="2">
    <source>
        <dbReference type="ARBA" id="ARBA00009001"/>
    </source>
</evidence>
<keyword evidence="4" id="KW-0238">DNA-binding</keyword>